<reference evidence="5" key="1">
    <citation type="journal article" date="2019" name="Int. J. Syst. Evol. Microbiol.">
        <title>The Global Catalogue of Microorganisms (GCM) 10K type strain sequencing project: providing services to taxonomists for standard genome sequencing and annotation.</title>
        <authorList>
            <consortium name="The Broad Institute Genomics Platform"/>
            <consortium name="The Broad Institute Genome Sequencing Center for Infectious Disease"/>
            <person name="Wu L."/>
            <person name="Ma J."/>
        </authorList>
    </citation>
    <scope>NUCLEOTIDE SEQUENCE [LARGE SCALE GENOMIC DNA]</scope>
    <source>
        <strain evidence="5">JCM 9371</strain>
    </source>
</reference>
<evidence type="ECO:0000256" key="2">
    <source>
        <dbReference type="SAM" id="Phobius"/>
    </source>
</evidence>
<keyword evidence="2" id="KW-0812">Transmembrane</keyword>
<dbReference type="InterPro" id="IPR002656">
    <property type="entry name" value="Acyl_transf_3_dom"/>
</dbReference>
<feature type="domain" description="Acyltransferase 3" evidence="3">
    <location>
        <begin position="15"/>
        <end position="381"/>
    </location>
</feature>
<evidence type="ECO:0000256" key="1">
    <source>
        <dbReference type="SAM" id="MobiDB-lite"/>
    </source>
</evidence>
<keyword evidence="4" id="KW-0012">Acyltransferase</keyword>
<dbReference type="Pfam" id="PF01757">
    <property type="entry name" value="Acyl_transf_3"/>
    <property type="match status" value="1"/>
</dbReference>
<feature type="transmembrane region" description="Helical" evidence="2">
    <location>
        <begin position="274"/>
        <end position="293"/>
    </location>
</feature>
<feature type="region of interest" description="Disordered" evidence="1">
    <location>
        <begin position="405"/>
        <end position="433"/>
    </location>
</feature>
<proteinExistence type="predicted"/>
<keyword evidence="5" id="KW-1185">Reference proteome</keyword>
<protein>
    <submittedName>
        <fullName evidence="4">Acyltransferase family protein</fullName>
        <ecNumber evidence="4">2.3.-.-</ecNumber>
    </submittedName>
</protein>
<feature type="compositionally biased region" description="Acidic residues" evidence="1">
    <location>
        <begin position="424"/>
        <end position="433"/>
    </location>
</feature>
<feature type="transmembrane region" description="Helical" evidence="2">
    <location>
        <begin position="364"/>
        <end position="381"/>
    </location>
</feature>
<comment type="caution">
    <text evidence="4">The sequence shown here is derived from an EMBL/GenBank/DDBJ whole genome shotgun (WGS) entry which is preliminary data.</text>
</comment>
<organism evidence="4 5">
    <name type="scientific">Actinomadura fibrosa</name>
    <dbReference type="NCBI Taxonomy" id="111802"/>
    <lineage>
        <taxon>Bacteria</taxon>
        <taxon>Bacillati</taxon>
        <taxon>Actinomycetota</taxon>
        <taxon>Actinomycetes</taxon>
        <taxon>Streptosporangiales</taxon>
        <taxon>Thermomonosporaceae</taxon>
        <taxon>Actinomadura</taxon>
    </lineage>
</organism>
<dbReference type="RefSeq" id="WP_378322273.1">
    <property type="nucleotide sequence ID" value="NZ_JBHTGP010000003.1"/>
</dbReference>
<dbReference type="GO" id="GO:0016746">
    <property type="term" value="F:acyltransferase activity"/>
    <property type="evidence" value="ECO:0007669"/>
    <property type="project" value="UniProtKB-KW"/>
</dbReference>
<dbReference type="PANTHER" id="PTHR23028:SF131">
    <property type="entry name" value="BLR2367 PROTEIN"/>
    <property type="match status" value="1"/>
</dbReference>
<evidence type="ECO:0000313" key="4">
    <source>
        <dbReference type="EMBL" id="MFD0684287.1"/>
    </source>
</evidence>
<dbReference type="Proteomes" id="UP001597063">
    <property type="component" value="Unassembled WGS sequence"/>
</dbReference>
<feature type="transmembrane region" description="Helical" evidence="2">
    <location>
        <begin position="224"/>
        <end position="240"/>
    </location>
</feature>
<feature type="compositionally biased region" description="Low complexity" evidence="1">
    <location>
        <begin position="405"/>
        <end position="421"/>
    </location>
</feature>
<keyword evidence="4" id="KW-0808">Transferase</keyword>
<accession>A0ABW2XCU5</accession>
<feature type="transmembrane region" description="Helical" evidence="2">
    <location>
        <begin position="88"/>
        <end position="110"/>
    </location>
</feature>
<feature type="transmembrane region" description="Helical" evidence="2">
    <location>
        <begin position="246"/>
        <end position="262"/>
    </location>
</feature>
<feature type="transmembrane region" description="Helical" evidence="2">
    <location>
        <begin position="171"/>
        <end position="191"/>
    </location>
</feature>
<evidence type="ECO:0000313" key="5">
    <source>
        <dbReference type="Proteomes" id="UP001597063"/>
    </source>
</evidence>
<evidence type="ECO:0000259" key="3">
    <source>
        <dbReference type="Pfam" id="PF01757"/>
    </source>
</evidence>
<feature type="transmembrane region" description="Helical" evidence="2">
    <location>
        <begin position="20"/>
        <end position="39"/>
    </location>
</feature>
<keyword evidence="2" id="KW-1133">Transmembrane helix</keyword>
<name>A0ABW2XCU5_9ACTN</name>
<feature type="transmembrane region" description="Helical" evidence="2">
    <location>
        <begin position="197"/>
        <end position="217"/>
    </location>
</feature>
<dbReference type="PANTHER" id="PTHR23028">
    <property type="entry name" value="ACETYLTRANSFERASE"/>
    <property type="match status" value="1"/>
</dbReference>
<gene>
    <name evidence="4" type="ORF">ACFQZM_07260</name>
</gene>
<sequence>MVPTLGVSPSSVRLGWLDALRGWAALVVALHHAAYLFFPAMRVVLNGRFDLGTYGVLVFFLVSGYIVPASLERRGSVRGFWISRFCRIYPLLAVTCLLAVLPFLLGVLGLRAGLEEYHPATAVLAHLTMLQDLLAVPNVMNVLWTLSYEMAFYLLVVALFVAGAHRRSAPVAAGLGAAAVLAGGTLPVALLSRTAGTGPVVAVAAAALAVAVGAAMTERPGPRAAGGLLGGLLAAVLVTANGRIAAWQGLIMLAVMFAGTAVHRAERGQIGRRAAALAAAAVLVSAVGTGAWHARGGGWEAELDWCGPVLLAAATFGAAWALRNRRFPRWAVGLGTVSFSVYLLHPLLLMVATQFLHATPRNDLAGLAVFFLLLLALSWAAQRWVEAPGQRLGRFLIRRTVPDRAAPPRAGTAPAPAGVPGMIADEDGAAPRR</sequence>
<dbReference type="EC" id="2.3.-.-" evidence="4"/>
<feature type="transmembrane region" description="Helical" evidence="2">
    <location>
        <begin position="142"/>
        <end position="164"/>
    </location>
</feature>
<keyword evidence="2" id="KW-0472">Membrane</keyword>
<feature type="transmembrane region" description="Helical" evidence="2">
    <location>
        <begin position="330"/>
        <end position="352"/>
    </location>
</feature>
<feature type="transmembrane region" description="Helical" evidence="2">
    <location>
        <begin position="51"/>
        <end position="68"/>
    </location>
</feature>
<feature type="transmembrane region" description="Helical" evidence="2">
    <location>
        <begin position="305"/>
        <end position="323"/>
    </location>
</feature>
<dbReference type="InterPro" id="IPR050879">
    <property type="entry name" value="Acyltransferase_3"/>
</dbReference>
<dbReference type="EMBL" id="JBHTGP010000003">
    <property type="protein sequence ID" value="MFD0684287.1"/>
    <property type="molecule type" value="Genomic_DNA"/>
</dbReference>